<dbReference type="InterPro" id="IPR013783">
    <property type="entry name" value="Ig-like_fold"/>
</dbReference>
<dbReference type="RefSeq" id="WP_127188513.1">
    <property type="nucleotide sequence ID" value="NZ_RZNJ01000003.1"/>
</dbReference>
<dbReference type="Gene3D" id="2.70.98.10">
    <property type="match status" value="1"/>
</dbReference>
<feature type="domain" description="Glucan biosynthesis periplasmic MdoG C-terminal" evidence="8">
    <location>
        <begin position="38"/>
        <end position="518"/>
    </location>
</feature>
<dbReference type="GO" id="GO:0030288">
    <property type="term" value="C:outer membrane-bounded periplasmic space"/>
    <property type="evidence" value="ECO:0007669"/>
    <property type="project" value="TreeGrafter"/>
</dbReference>
<dbReference type="InterPro" id="IPR014438">
    <property type="entry name" value="Glucan_biosyn_MdoG/MdoD"/>
</dbReference>
<proteinExistence type="inferred from homology"/>
<dbReference type="AlphaFoldDB" id="A0A433XAZ9"/>
<dbReference type="Gene3D" id="2.60.40.10">
    <property type="entry name" value="Immunoglobulins"/>
    <property type="match status" value="1"/>
</dbReference>
<feature type="signal peptide" evidence="7">
    <location>
        <begin position="1"/>
        <end position="28"/>
    </location>
</feature>
<dbReference type="GO" id="GO:0030246">
    <property type="term" value="F:carbohydrate binding"/>
    <property type="evidence" value="ECO:0007669"/>
    <property type="project" value="InterPro"/>
</dbReference>
<accession>A0A433XAZ9</accession>
<evidence type="ECO:0000256" key="7">
    <source>
        <dbReference type="SAM" id="SignalP"/>
    </source>
</evidence>
<feature type="chain" id="PRO_5019119962" description="Glucans biosynthesis protein G" evidence="7">
    <location>
        <begin position="29"/>
        <end position="520"/>
    </location>
</feature>
<dbReference type="SUPFAM" id="SSF81296">
    <property type="entry name" value="E set domains"/>
    <property type="match status" value="1"/>
</dbReference>
<comment type="similarity">
    <text evidence="3">Belongs to the OpgD/OpgG family.</text>
</comment>
<dbReference type="PANTHER" id="PTHR30504:SF4">
    <property type="entry name" value="GLUCANS BIOSYNTHESIS PROTEIN G"/>
    <property type="match status" value="1"/>
</dbReference>
<dbReference type="EMBL" id="RZNJ01000003">
    <property type="protein sequence ID" value="RUT31267.1"/>
    <property type="molecule type" value="Genomic_DNA"/>
</dbReference>
<dbReference type="InterPro" id="IPR011013">
    <property type="entry name" value="Gal_mutarotase_sf_dom"/>
</dbReference>
<dbReference type="PIRSF" id="PIRSF006281">
    <property type="entry name" value="MdoG"/>
    <property type="match status" value="1"/>
</dbReference>
<sequence length="520" mass="58738">MTRRGALLRISMLGALLGTVALPRGVFAQDVAEDGMAFSFDWLTERMQARAAEPFAPPSSDLPQFLRDLDYDGYRFIQFNPLRARWDESQTGWRLHAFHPGWLYPDPVDLYEVVDGVARPFAFSSADFDYRGPLQERAGELAEFPGVAGFRLNHPLNRPDWRDEVLAFVGASYFRALGRGNLYGISARGLALNTALNVGEEFPRFSEFYLERPAPGSRTVVIHAALDSQSVTGAYRFVVTPGDPTEMEVTARLFFRSDVAQLGVAPMTSMFLYAENNRSDFEDYRPQVHDSNGLAITRASGDRLWRALSNPRQLASSYFFETNPRRFGLHQRDRDYEAYQDAEARYERRPSLDVEPIGDWGPGTVRLVEIPTRSETNDNIVAFWVPQEPVRAGDTREYRYQLVWGMLPVSPDAGLAYVRETRIGPGGFAGGEPDPNLKKFVIDFAGTRLAQLPPDAELEVEASVHNAELVESVLYKVEANDTWRLVLEVRVGGDAPVELVAFLRGYEQRLSETWLYQWRA</sequence>
<evidence type="ECO:0000313" key="10">
    <source>
        <dbReference type="Proteomes" id="UP000281547"/>
    </source>
</evidence>
<organism evidence="9 10">
    <name type="scientific">Arsenicitalea aurantiaca</name>
    <dbReference type="NCBI Taxonomy" id="1783274"/>
    <lineage>
        <taxon>Bacteria</taxon>
        <taxon>Pseudomonadati</taxon>
        <taxon>Pseudomonadota</taxon>
        <taxon>Alphaproteobacteria</taxon>
        <taxon>Hyphomicrobiales</taxon>
        <taxon>Devosiaceae</taxon>
        <taxon>Arsenicitalea</taxon>
    </lineage>
</organism>
<evidence type="ECO:0000256" key="3">
    <source>
        <dbReference type="ARBA" id="ARBA00009284"/>
    </source>
</evidence>
<comment type="subcellular location">
    <subcellularLocation>
        <location evidence="1">Periplasm</location>
    </subcellularLocation>
</comment>
<evidence type="ECO:0000256" key="2">
    <source>
        <dbReference type="ARBA" id="ARBA00005001"/>
    </source>
</evidence>
<comment type="caution">
    <text evidence="9">The sequence shown here is derived from an EMBL/GenBank/DDBJ whole genome shotgun (WGS) entry which is preliminary data.</text>
</comment>
<dbReference type="GO" id="GO:0003824">
    <property type="term" value="F:catalytic activity"/>
    <property type="evidence" value="ECO:0007669"/>
    <property type="project" value="InterPro"/>
</dbReference>
<keyword evidence="10" id="KW-1185">Reference proteome</keyword>
<protein>
    <recommendedName>
        <fullName evidence="4">Glucans biosynthesis protein G</fullName>
    </recommendedName>
</protein>
<comment type="pathway">
    <text evidence="2">Glycan metabolism; osmoregulated periplasmic glucan (OPG) biosynthesis.</text>
</comment>
<dbReference type="OrthoDB" id="9777817at2"/>
<dbReference type="InterPro" id="IPR007444">
    <property type="entry name" value="Glucan_biosyn_MdoG_C"/>
</dbReference>
<evidence type="ECO:0000256" key="5">
    <source>
        <dbReference type="ARBA" id="ARBA00022729"/>
    </source>
</evidence>
<evidence type="ECO:0000256" key="1">
    <source>
        <dbReference type="ARBA" id="ARBA00004418"/>
    </source>
</evidence>
<reference evidence="9 10" key="1">
    <citation type="journal article" date="2016" name="Int. J. Syst. Evol. Microbiol.">
        <title>Arsenicitalea aurantiaca gen. nov., sp. nov., a new member of the family Hyphomicrobiaceae, isolated from high-arsenic sediment.</title>
        <authorList>
            <person name="Mu Y."/>
            <person name="Zhou L."/>
            <person name="Zeng X.C."/>
            <person name="Liu L."/>
            <person name="Pan Y."/>
            <person name="Chen X."/>
            <person name="Wang J."/>
            <person name="Li S."/>
            <person name="Li W.J."/>
            <person name="Wang Y."/>
        </authorList>
    </citation>
    <scope>NUCLEOTIDE SEQUENCE [LARGE SCALE GENOMIC DNA]</scope>
    <source>
        <strain evidence="9 10">42-50</strain>
    </source>
</reference>
<dbReference type="InterPro" id="IPR014718">
    <property type="entry name" value="GH-type_carb-bd"/>
</dbReference>
<dbReference type="UniPathway" id="UPA00637"/>
<dbReference type="GO" id="GO:0051274">
    <property type="term" value="P:beta-glucan biosynthetic process"/>
    <property type="evidence" value="ECO:0007669"/>
    <property type="project" value="TreeGrafter"/>
</dbReference>
<dbReference type="PANTHER" id="PTHR30504">
    <property type="entry name" value="GLUCANS BIOSYNTHESIS PROTEIN"/>
    <property type="match status" value="1"/>
</dbReference>
<evidence type="ECO:0000256" key="4">
    <source>
        <dbReference type="ARBA" id="ARBA00015376"/>
    </source>
</evidence>
<gene>
    <name evidence="9" type="ORF">EMQ25_10430</name>
</gene>
<evidence type="ECO:0000313" key="9">
    <source>
        <dbReference type="EMBL" id="RUT31267.1"/>
    </source>
</evidence>
<dbReference type="Pfam" id="PF04349">
    <property type="entry name" value="MdoG"/>
    <property type="match status" value="1"/>
</dbReference>
<keyword evidence="5 7" id="KW-0732">Signal</keyword>
<dbReference type="InterPro" id="IPR014756">
    <property type="entry name" value="Ig_E-set"/>
</dbReference>
<dbReference type="FunFam" id="2.70.98.10:FF:000001">
    <property type="entry name" value="Glucans biosynthesis protein G"/>
    <property type="match status" value="1"/>
</dbReference>
<name>A0A433XAZ9_9HYPH</name>
<keyword evidence="6" id="KW-0574">Periplasm</keyword>
<dbReference type="Proteomes" id="UP000281547">
    <property type="component" value="Unassembled WGS sequence"/>
</dbReference>
<dbReference type="SUPFAM" id="SSF74650">
    <property type="entry name" value="Galactose mutarotase-like"/>
    <property type="match status" value="1"/>
</dbReference>
<evidence type="ECO:0000259" key="8">
    <source>
        <dbReference type="Pfam" id="PF04349"/>
    </source>
</evidence>
<evidence type="ECO:0000256" key="6">
    <source>
        <dbReference type="ARBA" id="ARBA00022764"/>
    </source>
</evidence>